<feature type="signal peptide" evidence="2">
    <location>
        <begin position="1"/>
        <end position="21"/>
    </location>
</feature>
<dbReference type="AlphaFoldDB" id="A0A1L7WS12"/>
<dbReference type="Proteomes" id="UP000184330">
    <property type="component" value="Unassembled WGS sequence"/>
</dbReference>
<keyword evidence="4" id="KW-1185">Reference proteome</keyword>
<reference evidence="3 4" key="1">
    <citation type="submission" date="2016-03" db="EMBL/GenBank/DDBJ databases">
        <authorList>
            <person name="Ploux O."/>
        </authorList>
    </citation>
    <scope>NUCLEOTIDE SEQUENCE [LARGE SCALE GENOMIC DNA]</scope>
    <source>
        <strain evidence="3 4">UAMH 11012</strain>
    </source>
</reference>
<evidence type="ECO:0000256" key="1">
    <source>
        <dbReference type="SAM" id="Phobius"/>
    </source>
</evidence>
<evidence type="ECO:0000256" key="2">
    <source>
        <dbReference type="SAM" id="SignalP"/>
    </source>
</evidence>
<dbReference type="EMBL" id="FJOG01000006">
    <property type="protein sequence ID" value="CZR55568.1"/>
    <property type="molecule type" value="Genomic_DNA"/>
</dbReference>
<keyword evidence="1" id="KW-0812">Transmembrane</keyword>
<organism evidence="3 4">
    <name type="scientific">Phialocephala subalpina</name>
    <dbReference type="NCBI Taxonomy" id="576137"/>
    <lineage>
        <taxon>Eukaryota</taxon>
        <taxon>Fungi</taxon>
        <taxon>Dikarya</taxon>
        <taxon>Ascomycota</taxon>
        <taxon>Pezizomycotina</taxon>
        <taxon>Leotiomycetes</taxon>
        <taxon>Helotiales</taxon>
        <taxon>Mollisiaceae</taxon>
        <taxon>Phialocephala</taxon>
        <taxon>Phialocephala fortinii species complex</taxon>
    </lineage>
</organism>
<feature type="chain" id="PRO_5012634565" evidence="2">
    <location>
        <begin position="22"/>
        <end position="1062"/>
    </location>
</feature>
<evidence type="ECO:0000313" key="3">
    <source>
        <dbReference type="EMBL" id="CZR55568.1"/>
    </source>
</evidence>
<gene>
    <name evidence="3" type="ORF">PAC_05456</name>
</gene>
<feature type="transmembrane region" description="Helical" evidence="1">
    <location>
        <begin position="995"/>
        <end position="1017"/>
    </location>
</feature>
<keyword evidence="1" id="KW-0472">Membrane</keyword>
<proteinExistence type="predicted"/>
<dbReference type="OrthoDB" id="4767222at2759"/>
<keyword evidence="1" id="KW-1133">Transmembrane helix</keyword>
<protein>
    <submittedName>
        <fullName evidence="3">Uncharacterized protein</fullName>
    </submittedName>
</protein>
<name>A0A1L7WS12_9HELO</name>
<accession>A0A1L7WS12</accession>
<keyword evidence="2" id="KW-0732">Signal</keyword>
<sequence length="1062" mass="115318">MFCSLVQIQVLVLVFCSVVVAIPRVIPGDGRTNPAQEPIPIIRVQPASSIGLEQPQSSKDVSTLGRNATIKLFPPSPVAFRHAFAFGCKEPQFNTITLATDVCLSGHYYLNHNMLISESPVCHDGSTPTLAYYPSRGCMGNTQFESTAKPIPEYCLWGGTAPLHWSMIFRCGPHATSAQGADKHEVAVPPTSLKSLPYPGIYKPYEGPHALLLSRSECTDRAVGWNGARQYTAPVGTCLPMADSINIKQPATCPNGTRALWARFENPNCNDGQISAKYGLVDIHDTDLDVEKCLLADAFGSGDQIRSIAFWCDGDIRIAPPRSKLMYGKFIESIGVGGKDPVSKSLKPDTCVMMSGIRKVYSVNITRLAVCENGTTAVMVFYQDQFCRRNDAKLRTLDASDLNQWLGLNGAGSWALQCDGVKVAPAGEVSTYSPPTYSPAPQLGEFKLCQGWKKTWNTFVRDPGTCLTSFTYPGDTHAADIIVTRAPSCANGTNATLALFKDGICQTEPNEFRNLDEHVLNQCLSLNDAKSWAFWCDGKDVEKAVHIGGPADYHTPFTPAPVPTTSNPTLEPTQDSTKSAVVIDKHSGRIHRVQIPSHRPGTTAGAFSRNACTADLKPTFIFAEPDRCFSKVSNQQIMFANPAICADGMKASIALFGDKSCGTSPIEVKVFKERDFARCLTLEGIGSLGFLCSGVKALLPRPHILELPASINLTPPKKADTTDPKLALYQSPNSFRSVGRFSEDPCVGMKRTFKQSPRDTCITRTKSLGRSITVAKPAMCANGTRAIIALYKDNACTGQPDEFRNFEATRYSSCLAFAGIESWGFWCDGITPPKQTETSEPAIIRVEPISSRPKTVASKPADNSKIDLISAPYRSPNSHRSPGLWSASSCVKNMPTLVLSSLPDTCNSISHPFQIHSAGICADGSLAVVALYESAYCGGTPDRFAILDFKSKNQCFEFEGMRTWSFWCGGPDLKDIPSLMEVGTHVPEVKHGAPMGLTVAVFSICVLVSLIGVWIWFGTAIANLMEALFPWPVKYSSVKADPAEEKVQEDSKDPEKEAALDV</sequence>
<evidence type="ECO:0000313" key="4">
    <source>
        <dbReference type="Proteomes" id="UP000184330"/>
    </source>
</evidence>